<gene>
    <name evidence="2" type="ORF">AVEN_148551_1</name>
    <name evidence="1" type="ORF">AVEN_89713_1</name>
</gene>
<name>A0A4Y2W8C0_ARAVE</name>
<organism evidence="2 3">
    <name type="scientific">Araneus ventricosus</name>
    <name type="common">Orbweaver spider</name>
    <name type="synonym">Epeira ventricosa</name>
    <dbReference type="NCBI Taxonomy" id="182803"/>
    <lineage>
        <taxon>Eukaryota</taxon>
        <taxon>Metazoa</taxon>
        <taxon>Ecdysozoa</taxon>
        <taxon>Arthropoda</taxon>
        <taxon>Chelicerata</taxon>
        <taxon>Arachnida</taxon>
        <taxon>Araneae</taxon>
        <taxon>Araneomorphae</taxon>
        <taxon>Entelegynae</taxon>
        <taxon>Araneoidea</taxon>
        <taxon>Araneidae</taxon>
        <taxon>Araneus</taxon>
    </lineage>
</organism>
<comment type="caution">
    <text evidence="2">The sequence shown here is derived from an EMBL/GenBank/DDBJ whole genome shotgun (WGS) entry which is preliminary data.</text>
</comment>
<proteinExistence type="predicted"/>
<evidence type="ECO:0000313" key="3">
    <source>
        <dbReference type="Proteomes" id="UP000499080"/>
    </source>
</evidence>
<protein>
    <submittedName>
        <fullName evidence="2">Uncharacterized protein</fullName>
    </submittedName>
</protein>
<dbReference type="Proteomes" id="UP000499080">
    <property type="component" value="Unassembled WGS sequence"/>
</dbReference>
<keyword evidence="3" id="KW-1185">Reference proteome</keyword>
<evidence type="ECO:0000313" key="2">
    <source>
        <dbReference type="EMBL" id="GBO32380.1"/>
    </source>
</evidence>
<evidence type="ECO:0000313" key="1">
    <source>
        <dbReference type="EMBL" id="GBO32377.1"/>
    </source>
</evidence>
<accession>A0A4Y2W8C0</accession>
<dbReference type="EMBL" id="BGPR01055836">
    <property type="protein sequence ID" value="GBO32377.1"/>
    <property type="molecule type" value="Genomic_DNA"/>
</dbReference>
<reference evidence="2 3" key="1">
    <citation type="journal article" date="2019" name="Sci. Rep.">
        <title>Orb-weaving spider Araneus ventricosus genome elucidates the spidroin gene catalogue.</title>
        <authorList>
            <person name="Kono N."/>
            <person name="Nakamura H."/>
            <person name="Ohtoshi R."/>
            <person name="Moran D.A.P."/>
            <person name="Shinohara A."/>
            <person name="Yoshida Y."/>
            <person name="Fujiwara M."/>
            <person name="Mori M."/>
            <person name="Tomita M."/>
            <person name="Arakawa K."/>
        </authorList>
    </citation>
    <scope>NUCLEOTIDE SEQUENCE [LARGE SCALE GENOMIC DNA]</scope>
</reference>
<dbReference type="AlphaFoldDB" id="A0A4Y2W8C0"/>
<sequence>MISNDIVDSLKPRTHDQITHRFRLRCALLHAVGTGRFNVVRGLVRASVVYRVVAVNSSNIKDDRTERRDPFLWPVVFCTLFSRPSFLAVSKGLWSRILN</sequence>
<dbReference type="EMBL" id="BGPR01055837">
    <property type="protein sequence ID" value="GBO32380.1"/>
    <property type="molecule type" value="Genomic_DNA"/>
</dbReference>